<reference evidence="10 11" key="1">
    <citation type="submission" date="2024-01" db="EMBL/GenBank/DDBJ databases">
        <authorList>
            <person name="Allen C."/>
            <person name="Tagirdzhanova G."/>
        </authorList>
    </citation>
    <scope>NUCLEOTIDE SEQUENCE [LARGE SCALE GENOMIC DNA]</scope>
</reference>
<dbReference type="Pfam" id="PF02535">
    <property type="entry name" value="Zip"/>
    <property type="match status" value="1"/>
</dbReference>
<keyword evidence="4 8" id="KW-1133">Transmembrane helix</keyword>
<comment type="subcellular location">
    <subcellularLocation>
        <location evidence="1">Endomembrane system</location>
        <topology evidence="1">Multi-pass membrane protein</topology>
    </subcellularLocation>
    <subcellularLocation>
        <location evidence="2">Golgi apparatus membrane</location>
    </subcellularLocation>
</comment>
<keyword evidence="9" id="KW-0732">Signal</keyword>
<feature type="compositionally biased region" description="Acidic residues" evidence="7">
    <location>
        <begin position="251"/>
        <end position="260"/>
    </location>
</feature>
<dbReference type="InterPro" id="IPR045891">
    <property type="entry name" value="ZIP9"/>
</dbReference>
<evidence type="ECO:0000256" key="8">
    <source>
        <dbReference type="SAM" id="Phobius"/>
    </source>
</evidence>
<organism evidence="10 11">
    <name type="scientific">Sporothrix curviconia</name>
    <dbReference type="NCBI Taxonomy" id="1260050"/>
    <lineage>
        <taxon>Eukaryota</taxon>
        <taxon>Fungi</taxon>
        <taxon>Dikarya</taxon>
        <taxon>Ascomycota</taxon>
        <taxon>Pezizomycotina</taxon>
        <taxon>Sordariomycetes</taxon>
        <taxon>Sordariomycetidae</taxon>
        <taxon>Ophiostomatales</taxon>
        <taxon>Ophiostomataceae</taxon>
        <taxon>Sporothrix</taxon>
    </lineage>
</organism>
<dbReference type="Proteomes" id="UP001642405">
    <property type="component" value="Unassembled WGS sequence"/>
</dbReference>
<accession>A0ABP0BXX3</accession>
<keyword evidence="11" id="KW-1185">Reference proteome</keyword>
<comment type="caution">
    <text evidence="10">The sequence shown here is derived from an EMBL/GenBank/DDBJ whole genome shotgun (WGS) entry which is preliminary data.</text>
</comment>
<feature type="transmembrane region" description="Helical" evidence="8">
    <location>
        <begin position="199"/>
        <end position="218"/>
    </location>
</feature>
<keyword evidence="3 8" id="KW-0812">Transmembrane</keyword>
<evidence type="ECO:0000256" key="9">
    <source>
        <dbReference type="SAM" id="SignalP"/>
    </source>
</evidence>
<dbReference type="PANTHER" id="PTHR16133:SF0">
    <property type="entry name" value="ZINC_IRON REGULATED TRANSPORTER-RELATED PROTEIN 102B, ISOFORM E"/>
    <property type="match status" value="1"/>
</dbReference>
<name>A0ABP0BXX3_9PEZI</name>
<evidence type="ECO:0000313" key="11">
    <source>
        <dbReference type="Proteomes" id="UP001642405"/>
    </source>
</evidence>
<evidence type="ECO:0008006" key="12">
    <source>
        <dbReference type="Google" id="ProtNLM"/>
    </source>
</evidence>
<feature type="compositionally biased region" description="Low complexity" evidence="7">
    <location>
        <begin position="240"/>
        <end position="250"/>
    </location>
</feature>
<evidence type="ECO:0000256" key="4">
    <source>
        <dbReference type="ARBA" id="ARBA00022989"/>
    </source>
</evidence>
<proteinExistence type="predicted"/>
<sequence length="449" mass="46750">MGGLLLLLALSAVMALASFLAGALPLSMSLSQSQLRLISSIGVGILVGTSLIVIIPEGVEAVAEPMLNPPASAPAPAAPAAAGRVREARHRPSYLLNTRSVPEAAVVAARSPDTDAAALLDDILLRSRSATQVARRDDDDDDNDDDDKKKAADGKTPAKSGETTGGKGAADTEPPTKHHQGIGKAKQGTGVAPAEPRSLPTFFIGFALVTGFVLMFLIDRLPRHAVDKLQSGPTTRHISLDNLASSSLGGDSDEGVEEEGFLGSLTPTPRQSRGLATTVGLVIHAAADGIAMGASATTEDMKLGLVIFVAIMVHKAPAAFGLTSVLLKHGLSKRAARGHLIIFSLAAPFGALGTYILIKLLGGSNMEGEHGQFWTGMLLLFSGGTFLYVAMQAMQEESGAHDHHSLGNGYSDAATLAAQRKQSRPQMRDTLATIAGMLLPLLTQFGHHH</sequence>
<evidence type="ECO:0000256" key="6">
    <source>
        <dbReference type="ARBA" id="ARBA00023136"/>
    </source>
</evidence>
<protein>
    <recommendedName>
        <fullName evidence="12">Solute carrier family 39 (Zinc transporter), member 9</fullName>
    </recommendedName>
</protein>
<feature type="region of interest" description="Disordered" evidence="7">
    <location>
        <begin position="240"/>
        <end position="264"/>
    </location>
</feature>
<keyword evidence="6 8" id="KW-0472">Membrane</keyword>
<dbReference type="EMBL" id="CAWUHB010000030">
    <property type="protein sequence ID" value="CAK7224433.1"/>
    <property type="molecule type" value="Genomic_DNA"/>
</dbReference>
<gene>
    <name evidence="10" type="ORF">SCUCBS95973_005516</name>
</gene>
<evidence type="ECO:0000256" key="7">
    <source>
        <dbReference type="SAM" id="MobiDB-lite"/>
    </source>
</evidence>
<evidence type="ECO:0000256" key="1">
    <source>
        <dbReference type="ARBA" id="ARBA00004127"/>
    </source>
</evidence>
<feature type="transmembrane region" description="Helical" evidence="8">
    <location>
        <begin position="303"/>
        <end position="327"/>
    </location>
</feature>
<dbReference type="InterPro" id="IPR003689">
    <property type="entry name" value="ZIP"/>
</dbReference>
<feature type="region of interest" description="Disordered" evidence="7">
    <location>
        <begin position="130"/>
        <end position="193"/>
    </location>
</feature>
<feature type="chain" id="PRO_5047047111" description="Solute carrier family 39 (Zinc transporter), member 9" evidence="9">
    <location>
        <begin position="18"/>
        <end position="449"/>
    </location>
</feature>
<evidence type="ECO:0000313" key="10">
    <source>
        <dbReference type="EMBL" id="CAK7224433.1"/>
    </source>
</evidence>
<feature type="signal peptide" evidence="9">
    <location>
        <begin position="1"/>
        <end position="17"/>
    </location>
</feature>
<evidence type="ECO:0000256" key="2">
    <source>
        <dbReference type="ARBA" id="ARBA00004394"/>
    </source>
</evidence>
<feature type="transmembrane region" description="Helical" evidence="8">
    <location>
        <begin position="339"/>
        <end position="361"/>
    </location>
</feature>
<dbReference type="PANTHER" id="PTHR16133">
    <property type="entry name" value="SOLUTE CARRIER FAMILY 39 ZINC TRANSPORTER , MEMBER 9-RELATED"/>
    <property type="match status" value="1"/>
</dbReference>
<evidence type="ECO:0000256" key="3">
    <source>
        <dbReference type="ARBA" id="ARBA00022692"/>
    </source>
</evidence>
<feature type="transmembrane region" description="Helical" evidence="8">
    <location>
        <begin position="373"/>
        <end position="391"/>
    </location>
</feature>
<keyword evidence="5" id="KW-0333">Golgi apparatus</keyword>
<evidence type="ECO:0000256" key="5">
    <source>
        <dbReference type="ARBA" id="ARBA00023034"/>
    </source>
</evidence>